<reference evidence="1" key="1">
    <citation type="submission" date="2013-07" db="EMBL/GenBank/DDBJ databases">
        <title>Sub-species coevolution in mutualistic symbiosis.</title>
        <authorList>
            <person name="Murfin K."/>
            <person name="Klassen J."/>
            <person name="Lee M."/>
            <person name="Forst S."/>
            <person name="Stock P."/>
            <person name="Goodrich-Blair H."/>
        </authorList>
    </citation>
    <scope>NUCLEOTIDE SEQUENCE [LARGE SCALE GENOMIC DNA]</scope>
    <source>
        <strain evidence="1">Kraussei Quebec</strain>
    </source>
</reference>
<dbReference type="Proteomes" id="UP000028500">
    <property type="component" value="Unassembled WGS sequence"/>
</dbReference>
<dbReference type="EMBL" id="CBSY010000135">
    <property type="protein sequence ID" value="CDH19561.1"/>
    <property type="molecule type" value="Genomic_DNA"/>
</dbReference>
<dbReference type="HOGENOM" id="CLU_3031462_0_0_6"/>
<organism evidence="1 2">
    <name type="scientific">Xenorhabdus bovienii str. kraussei Quebec</name>
    <dbReference type="NCBI Taxonomy" id="1398203"/>
    <lineage>
        <taxon>Bacteria</taxon>
        <taxon>Pseudomonadati</taxon>
        <taxon>Pseudomonadota</taxon>
        <taxon>Gammaproteobacteria</taxon>
        <taxon>Enterobacterales</taxon>
        <taxon>Morganellaceae</taxon>
        <taxon>Xenorhabdus</taxon>
    </lineage>
</organism>
<protein>
    <submittedName>
        <fullName evidence="1">Uncharacterized protein</fullName>
    </submittedName>
</protein>
<accession>A0A077PFW7</accession>
<evidence type="ECO:0000313" key="2">
    <source>
        <dbReference type="Proteomes" id="UP000028500"/>
    </source>
</evidence>
<keyword evidence="2" id="KW-1185">Reference proteome</keyword>
<dbReference type="AlphaFoldDB" id="A0A077PFW7"/>
<evidence type="ECO:0000313" key="1">
    <source>
        <dbReference type="EMBL" id="CDH19561.1"/>
    </source>
</evidence>
<name>A0A077PFW7_XENBV</name>
<gene>
    <name evidence="1" type="ORF">XBKQ1_220010</name>
</gene>
<comment type="caution">
    <text evidence="1">The sequence shown here is derived from an EMBL/GenBank/DDBJ whole genome shotgun (WGS) entry which is preliminary data.</text>
</comment>
<sequence length="55" mass="6303">MTGVSERSQQSGNLKDEGYISKSIYFEMVGRYHAHISQFVIDTFLDQQILGNIIH</sequence>
<proteinExistence type="predicted"/>